<sequence>MSEGWTTLLFRTHADAFRFTDPANYSFTAGNLDLLELMARAMLKPKALVSGEMYTATDENGDLVGFTIWLPPGRKGLTTCEERQMGMYQFMESLSPEGKEYYANALGKQFPKVVDNFIGIEQAEKSTYYCSVAMVRADYQGRGVLRALFELVSPKAEELSAPMALCTTNVRNVVIYEKLGFSMRGHQVMQSPWGGWPVWVFSRGTETG</sequence>
<dbReference type="EMBL" id="KV722578">
    <property type="protein sequence ID" value="OCH85526.1"/>
    <property type="molecule type" value="Genomic_DNA"/>
</dbReference>
<protein>
    <recommendedName>
        <fullName evidence="3">N-acetyltransferase domain-containing protein</fullName>
    </recommendedName>
</protein>
<evidence type="ECO:0000313" key="1">
    <source>
        <dbReference type="EMBL" id="OCH85526.1"/>
    </source>
</evidence>
<reference evidence="1 2" key="1">
    <citation type="submission" date="2016-07" db="EMBL/GenBank/DDBJ databases">
        <title>Draft genome of the white-rot fungus Obba rivulosa 3A-2.</title>
        <authorList>
            <consortium name="DOE Joint Genome Institute"/>
            <person name="Miettinen O."/>
            <person name="Riley R."/>
            <person name="Acob R."/>
            <person name="Barry K."/>
            <person name="Cullen D."/>
            <person name="De Vries R."/>
            <person name="Hainaut M."/>
            <person name="Hatakka A."/>
            <person name="Henrissat B."/>
            <person name="Hilden K."/>
            <person name="Kuo R."/>
            <person name="Labutti K."/>
            <person name="Lipzen A."/>
            <person name="Makela M.R."/>
            <person name="Sandor L."/>
            <person name="Spatafora J.W."/>
            <person name="Grigoriev I.V."/>
            <person name="Hibbett D.S."/>
        </authorList>
    </citation>
    <scope>NUCLEOTIDE SEQUENCE [LARGE SCALE GENOMIC DNA]</scope>
    <source>
        <strain evidence="1 2">3A-2</strain>
    </source>
</reference>
<name>A0A8E2DG25_9APHY</name>
<dbReference type="Proteomes" id="UP000250043">
    <property type="component" value="Unassembled WGS sequence"/>
</dbReference>
<dbReference type="PANTHER" id="PTHR42791:SF1">
    <property type="entry name" value="N-ACETYLTRANSFERASE DOMAIN-CONTAINING PROTEIN"/>
    <property type="match status" value="1"/>
</dbReference>
<organism evidence="1 2">
    <name type="scientific">Obba rivulosa</name>
    <dbReference type="NCBI Taxonomy" id="1052685"/>
    <lineage>
        <taxon>Eukaryota</taxon>
        <taxon>Fungi</taxon>
        <taxon>Dikarya</taxon>
        <taxon>Basidiomycota</taxon>
        <taxon>Agaricomycotina</taxon>
        <taxon>Agaricomycetes</taxon>
        <taxon>Polyporales</taxon>
        <taxon>Gelatoporiaceae</taxon>
        <taxon>Obba</taxon>
    </lineage>
</organism>
<dbReference type="SUPFAM" id="SSF55729">
    <property type="entry name" value="Acyl-CoA N-acyltransferases (Nat)"/>
    <property type="match status" value="1"/>
</dbReference>
<dbReference type="InterPro" id="IPR016181">
    <property type="entry name" value="Acyl_CoA_acyltransferase"/>
</dbReference>
<dbReference type="PANTHER" id="PTHR42791">
    <property type="entry name" value="GNAT FAMILY ACETYLTRANSFERASE"/>
    <property type="match status" value="1"/>
</dbReference>
<evidence type="ECO:0008006" key="3">
    <source>
        <dbReference type="Google" id="ProtNLM"/>
    </source>
</evidence>
<dbReference type="AlphaFoldDB" id="A0A8E2DG25"/>
<dbReference type="InterPro" id="IPR052523">
    <property type="entry name" value="Trichothecene_AcTrans"/>
</dbReference>
<dbReference type="Gene3D" id="3.40.630.30">
    <property type="match status" value="1"/>
</dbReference>
<gene>
    <name evidence="1" type="ORF">OBBRIDRAFT_739765</name>
</gene>
<dbReference type="OrthoDB" id="61113at2759"/>
<keyword evidence="2" id="KW-1185">Reference proteome</keyword>
<accession>A0A8E2DG25</accession>
<proteinExistence type="predicted"/>
<evidence type="ECO:0000313" key="2">
    <source>
        <dbReference type="Proteomes" id="UP000250043"/>
    </source>
</evidence>